<name>A0ABU6UFR7_9FABA</name>
<evidence type="ECO:0000313" key="2">
    <source>
        <dbReference type="Proteomes" id="UP001341840"/>
    </source>
</evidence>
<comment type="caution">
    <text evidence="1">The sequence shown here is derived from an EMBL/GenBank/DDBJ whole genome shotgun (WGS) entry which is preliminary data.</text>
</comment>
<evidence type="ECO:0000313" key="1">
    <source>
        <dbReference type="EMBL" id="MED6159891.1"/>
    </source>
</evidence>
<protein>
    <submittedName>
        <fullName evidence="1">Uncharacterized protein</fullName>
    </submittedName>
</protein>
<proteinExistence type="predicted"/>
<gene>
    <name evidence="1" type="ORF">PIB30_046481</name>
</gene>
<organism evidence="1 2">
    <name type="scientific">Stylosanthes scabra</name>
    <dbReference type="NCBI Taxonomy" id="79078"/>
    <lineage>
        <taxon>Eukaryota</taxon>
        <taxon>Viridiplantae</taxon>
        <taxon>Streptophyta</taxon>
        <taxon>Embryophyta</taxon>
        <taxon>Tracheophyta</taxon>
        <taxon>Spermatophyta</taxon>
        <taxon>Magnoliopsida</taxon>
        <taxon>eudicotyledons</taxon>
        <taxon>Gunneridae</taxon>
        <taxon>Pentapetalae</taxon>
        <taxon>rosids</taxon>
        <taxon>fabids</taxon>
        <taxon>Fabales</taxon>
        <taxon>Fabaceae</taxon>
        <taxon>Papilionoideae</taxon>
        <taxon>50 kb inversion clade</taxon>
        <taxon>dalbergioids sensu lato</taxon>
        <taxon>Dalbergieae</taxon>
        <taxon>Pterocarpus clade</taxon>
        <taxon>Stylosanthes</taxon>
    </lineage>
</organism>
<reference evidence="1 2" key="1">
    <citation type="journal article" date="2023" name="Plants (Basel)">
        <title>Bridging the Gap: Combining Genomics and Transcriptomics Approaches to Understand Stylosanthes scabra, an Orphan Legume from the Brazilian Caatinga.</title>
        <authorList>
            <person name="Ferreira-Neto J.R.C."/>
            <person name="da Silva M.D."/>
            <person name="Binneck E."/>
            <person name="de Melo N.F."/>
            <person name="da Silva R.H."/>
            <person name="de Melo A.L.T.M."/>
            <person name="Pandolfi V."/>
            <person name="Bustamante F.O."/>
            <person name="Brasileiro-Vidal A.C."/>
            <person name="Benko-Iseppon A.M."/>
        </authorList>
    </citation>
    <scope>NUCLEOTIDE SEQUENCE [LARGE SCALE GENOMIC DNA]</scope>
    <source>
        <tissue evidence="1">Leaves</tissue>
    </source>
</reference>
<sequence length="78" mass="8921">MGKSGQNMSYHNSLNHLVSEANIALSVDYRLASKHPLTIACCLPRFLRCFQWVAFHAFEENQQDYDTTCGLRKAFHTS</sequence>
<dbReference type="Proteomes" id="UP001341840">
    <property type="component" value="Unassembled WGS sequence"/>
</dbReference>
<accession>A0ABU6UFR7</accession>
<keyword evidence="2" id="KW-1185">Reference proteome</keyword>
<dbReference type="EMBL" id="JASCZI010121119">
    <property type="protein sequence ID" value="MED6159891.1"/>
    <property type="molecule type" value="Genomic_DNA"/>
</dbReference>